<dbReference type="SUPFAM" id="SSF56935">
    <property type="entry name" value="Porins"/>
    <property type="match status" value="1"/>
</dbReference>
<evidence type="ECO:0000256" key="1">
    <source>
        <dbReference type="ARBA" id="ARBA00004571"/>
    </source>
</evidence>
<evidence type="ECO:0000256" key="5">
    <source>
        <dbReference type="ARBA" id="ARBA00023136"/>
    </source>
</evidence>
<keyword evidence="4 7" id="KW-0812">Transmembrane</keyword>
<dbReference type="Gene3D" id="2.60.40.1120">
    <property type="entry name" value="Carboxypeptidase-like, regulatory domain"/>
    <property type="match status" value="1"/>
</dbReference>
<dbReference type="NCBIfam" id="TIGR04056">
    <property type="entry name" value="OMP_RagA_SusC"/>
    <property type="match status" value="1"/>
</dbReference>
<evidence type="ECO:0000256" key="4">
    <source>
        <dbReference type="ARBA" id="ARBA00022692"/>
    </source>
</evidence>
<evidence type="ECO:0000313" key="10">
    <source>
        <dbReference type="Proteomes" id="UP001597511"/>
    </source>
</evidence>
<comment type="subcellular location">
    <subcellularLocation>
        <location evidence="1 7">Cell outer membrane</location>
        <topology evidence="1 7">Multi-pass membrane protein</topology>
    </subcellularLocation>
</comment>
<dbReference type="Pfam" id="PF13715">
    <property type="entry name" value="CarbopepD_reg_2"/>
    <property type="match status" value="1"/>
</dbReference>
<keyword evidence="3 7" id="KW-1134">Transmembrane beta strand</keyword>
<keyword evidence="6 7" id="KW-0998">Cell outer membrane</keyword>
<sequence length="999" mass="108474">MLTLLLFTSGVLLAQKTVSGKVTDEKGDPIANASVVVKGSTVGTTTNDAGNFTLSLPANAKTLIISAIGSVAKEVAIGTTTTFSVSLTSSASEEEEVIITGYGTKKRLEFVGASSKVTAKTIEQVPFGSFENILQGQAPGLYVASGSGQPGASARVNIRGVGSFSGNLSPLYILDGVPIEEGVFRSLNPNDFESVDILKDAAGAGIYGSRGANGVIVIKTKMGQAGRPRLSYRGMAGYSEAPTQKNLQMMNTAERLAYEGEILGPGLAPNPSALTGLPGWDYNPNNPRYQAQSAATKAIYDHLLDSISNINTDWADLMFRKAKFSQHEVNVSGGANGVNYFSSLSYYKQQGILFRSGLERYTYRGNLDIKRDRLTVNIRSSAGFSQLDNTESEAGVALANPIAAAYLELPYVRAFNNDGTTAVGAGKTAANAYDRLRTTTSRSNQFKGTFAITAQFDIWNGIAFRTTNGVDWRNTNSSRFINPNSFAGRSISLGAQGSYSEGNSENLNLISTTGFVYRGKFDKHEVSASAMMEAIRNRSRSNSFVGYIINPRILNSPAGITNGNTTAMPSTSGGKSLNGLYSTFGTVDYTYDNRYSFFGIVRRDAPSQVPKKNRNNVFLSGGVSWNLSGENFMKNQNIFQDARVRFSYGETGNVNGLTSNFGYISTYGAGNYADQPGIVPSSPGNADYKLESQVVTNLGLEFAVWKRRIRSTVELYDKQSRNLFLAQQISRTTGFTSLSTNIGRMSNKGIEYDVKVDVVKQNDFVITLGTNGAFLRNRIEDMGQITELAAGTGISRVGLPFGTHYAVGFLGVDPQTGNPIYADAEGKPTSVYSASNSLATFGTYLPKFTGGATLEASWKGFSVSALFVSIQGVKRFNNESFFYETTNSNTAYNKRVEMLTQTWRTPGQITNYQRIGTAREFSSKDIQDASFVRFRNLTVAYTFAPKSDKYFSSVRVWGQAQNLYTWTKWNGFDPEESNNIATYEFPNPRTFTIGLDVNF</sequence>
<dbReference type="EMBL" id="JBHUOZ010000001">
    <property type="protein sequence ID" value="MFD2919111.1"/>
    <property type="molecule type" value="Genomic_DNA"/>
</dbReference>
<dbReference type="Gene3D" id="2.40.170.20">
    <property type="entry name" value="TonB-dependent receptor, beta-barrel domain"/>
    <property type="match status" value="1"/>
</dbReference>
<dbReference type="Pfam" id="PF07715">
    <property type="entry name" value="Plug"/>
    <property type="match status" value="1"/>
</dbReference>
<protein>
    <submittedName>
        <fullName evidence="9">SusC/RagA family TonB-linked outer membrane protein</fullName>
    </submittedName>
</protein>
<evidence type="ECO:0000256" key="3">
    <source>
        <dbReference type="ARBA" id="ARBA00022452"/>
    </source>
</evidence>
<dbReference type="Proteomes" id="UP001597511">
    <property type="component" value="Unassembled WGS sequence"/>
</dbReference>
<organism evidence="9 10">
    <name type="scientific">Terrimonas rubra</name>
    <dbReference type="NCBI Taxonomy" id="1035890"/>
    <lineage>
        <taxon>Bacteria</taxon>
        <taxon>Pseudomonadati</taxon>
        <taxon>Bacteroidota</taxon>
        <taxon>Chitinophagia</taxon>
        <taxon>Chitinophagales</taxon>
        <taxon>Chitinophagaceae</taxon>
        <taxon>Terrimonas</taxon>
    </lineage>
</organism>
<dbReference type="Gene3D" id="2.170.130.10">
    <property type="entry name" value="TonB-dependent receptor, plug domain"/>
    <property type="match status" value="1"/>
</dbReference>
<gene>
    <name evidence="9" type="ORF">ACFS6H_05255</name>
</gene>
<keyword evidence="5 7" id="KW-0472">Membrane</keyword>
<evidence type="ECO:0000256" key="2">
    <source>
        <dbReference type="ARBA" id="ARBA00022448"/>
    </source>
</evidence>
<dbReference type="InterPro" id="IPR023996">
    <property type="entry name" value="TonB-dep_OMP_SusC/RagA"/>
</dbReference>
<reference evidence="10" key="1">
    <citation type="journal article" date="2019" name="Int. J. Syst. Evol. Microbiol.">
        <title>The Global Catalogue of Microorganisms (GCM) 10K type strain sequencing project: providing services to taxonomists for standard genome sequencing and annotation.</title>
        <authorList>
            <consortium name="The Broad Institute Genomics Platform"/>
            <consortium name="The Broad Institute Genome Sequencing Center for Infectious Disease"/>
            <person name="Wu L."/>
            <person name="Ma J."/>
        </authorList>
    </citation>
    <scope>NUCLEOTIDE SEQUENCE [LARGE SCALE GENOMIC DNA]</scope>
    <source>
        <strain evidence="10">KCTC 23299</strain>
    </source>
</reference>
<dbReference type="InterPro" id="IPR023997">
    <property type="entry name" value="TonB-dep_OMP_SusC/RagA_CS"/>
</dbReference>
<name>A0ABW6A3C6_9BACT</name>
<keyword evidence="2 7" id="KW-0813">Transport</keyword>
<evidence type="ECO:0000259" key="8">
    <source>
        <dbReference type="Pfam" id="PF07715"/>
    </source>
</evidence>
<dbReference type="InterPro" id="IPR037066">
    <property type="entry name" value="Plug_dom_sf"/>
</dbReference>
<comment type="similarity">
    <text evidence="7">Belongs to the TonB-dependent receptor family.</text>
</comment>
<keyword evidence="10" id="KW-1185">Reference proteome</keyword>
<evidence type="ECO:0000256" key="6">
    <source>
        <dbReference type="ARBA" id="ARBA00023237"/>
    </source>
</evidence>
<dbReference type="PROSITE" id="PS52016">
    <property type="entry name" value="TONB_DEPENDENT_REC_3"/>
    <property type="match status" value="1"/>
</dbReference>
<dbReference type="SUPFAM" id="SSF49464">
    <property type="entry name" value="Carboxypeptidase regulatory domain-like"/>
    <property type="match status" value="1"/>
</dbReference>
<dbReference type="RefSeq" id="WP_386095979.1">
    <property type="nucleotide sequence ID" value="NZ_JBHUOZ010000001.1"/>
</dbReference>
<proteinExistence type="inferred from homology"/>
<dbReference type="InterPro" id="IPR039426">
    <property type="entry name" value="TonB-dep_rcpt-like"/>
</dbReference>
<comment type="caution">
    <text evidence="9">The sequence shown here is derived from an EMBL/GenBank/DDBJ whole genome shotgun (WGS) entry which is preliminary data.</text>
</comment>
<dbReference type="InterPro" id="IPR008969">
    <property type="entry name" value="CarboxyPept-like_regulatory"/>
</dbReference>
<evidence type="ECO:0000313" key="9">
    <source>
        <dbReference type="EMBL" id="MFD2919111.1"/>
    </source>
</evidence>
<feature type="domain" description="TonB-dependent receptor plug" evidence="8">
    <location>
        <begin position="111"/>
        <end position="215"/>
    </location>
</feature>
<accession>A0ABW6A3C6</accession>
<evidence type="ECO:0000256" key="7">
    <source>
        <dbReference type="PROSITE-ProRule" id="PRU01360"/>
    </source>
</evidence>
<dbReference type="NCBIfam" id="TIGR04057">
    <property type="entry name" value="SusC_RagA_signa"/>
    <property type="match status" value="1"/>
</dbReference>
<dbReference type="InterPro" id="IPR036942">
    <property type="entry name" value="Beta-barrel_TonB_sf"/>
</dbReference>
<dbReference type="InterPro" id="IPR012910">
    <property type="entry name" value="Plug_dom"/>
</dbReference>